<reference evidence="2" key="2">
    <citation type="submission" date="2023-03" db="EMBL/GenBank/DDBJ databases">
        <authorList>
            <person name="Inwood S.N."/>
            <person name="Skelly J.G."/>
            <person name="Guhlin J."/>
            <person name="Harrop T.W.R."/>
            <person name="Goldson S.G."/>
            <person name="Dearden P.K."/>
        </authorList>
    </citation>
    <scope>NUCLEOTIDE SEQUENCE</scope>
    <source>
        <strain evidence="2">Lincoln</strain>
        <tissue evidence="2">Whole body</tissue>
    </source>
</reference>
<keyword evidence="3" id="KW-1185">Reference proteome</keyword>
<name>A0AA39FHS6_MICHY</name>
<gene>
    <name evidence="2" type="ORF">PV327_011444</name>
</gene>
<evidence type="ECO:0000256" key="1">
    <source>
        <dbReference type="SAM" id="MobiDB-lite"/>
    </source>
</evidence>
<feature type="region of interest" description="Disordered" evidence="1">
    <location>
        <begin position="1"/>
        <end position="32"/>
    </location>
</feature>
<feature type="region of interest" description="Disordered" evidence="1">
    <location>
        <begin position="140"/>
        <end position="180"/>
    </location>
</feature>
<evidence type="ECO:0000313" key="3">
    <source>
        <dbReference type="Proteomes" id="UP001168972"/>
    </source>
</evidence>
<proteinExistence type="predicted"/>
<feature type="compositionally biased region" description="Basic and acidic residues" evidence="1">
    <location>
        <begin position="149"/>
        <end position="160"/>
    </location>
</feature>
<dbReference type="EMBL" id="JAQQBR010000646">
    <property type="protein sequence ID" value="KAK0169686.1"/>
    <property type="molecule type" value="Genomic_DNA"/>
</dbReference>
<comment type="caution">
    <text evidence="2">The sequence shown here is derived from an EMBL/GenBank/DDBJ whole genome shotgun (WGS) entry which is preliminary data.</text>
</comment>
<accession>A0AA39FHS6</accession>
<feature type="compositionally biased region" description="Basic and acidic residues" evidence="1">
    <location>
        <begin position="82"/>
        <end position="105"/>
    </location>
</feature>
<reference evidence="2" key="1">
    <citation type="journal article" date="2023" name="bioRxiv">
        <title>Scaffold-level genome assemblies of two parasitoid biocontrol wasps reveal the parthenogenesis mechanism and an associated novel virus.</title>
        <authorList>
            <person name="Inwood S."/>
            <person name="Skelly J."/>
            <person name="Guhlin J."/>
            <person name="Harrop T."/>
            <person name="Goldson S."/>
            <person name="Dearden P."/>
        </authorList>
    </citation>
    <scope>NUCLEOTIDE SEQUENCE</scope>
    <source>
        <strain evidence="2">Lincoln</strain>
        <tissue evidence="2">Whole body</tissue>
    </source>
</reference>
<evidence type="ECO:0000313" key="2">
    <source>
        <dbReference type="EMBL" id="KAK0169686.1"/>
    </source>
</evidence>
<sequence length="180" mass="20527">MGKKSRRSSQRNLIENDPDFPPLNNNNYTNSGAIPIDEIEKTKRRVVALARELNPIEIITILDVRGLSCRGSNETLNDRLIRSESRREHGEGAAEWDPKEDERSGTPRTCSGWQAEPSVDELIEELRYSPLDSSRSINEMAVDNTGLNRKQDNHANRHPENYGNELETSNRFELRTNLPT</sequence>
<feature type="non-terminal residue" evidence="2">
    <location>
        <position position="180"/>
    </location>
</feature>
<dbReference type="AlphaFoldDB" id="A0AA39FHS6"/>
<protein>
    <submittedName>
        <fullName evidence="2">Uncharacterized protein</fullName>
    </submittedName>
</protein>
<organism evidence="2 3">
    <name type="scientific">Microctonus hyperodae</name>
    <name type="common">Parasitoid wasp</name>
    <dbReference type="NCBI Taxonomy" id="165561"/>
    <lineage>
        <taxon>Eukaryota</taxon>
        <taxon>Metazoa</taxon>
        <taxon>Ecdysozoa</taxon>
        <taxon>Arthropoda</taxon>
        <taxon>Hexapoda</taxon>
        <taxon>Insecta</taxon>
        <taxon>Pterygota</taxon>
        <taxon>Neoptera</taxon>
        <taxon>Endopterygota</taxon>
        <taxon>Hymenoptera</taxon>
        <taxon>Apocrita</taxon>
        <taxon>Ichneumonoidea</taxon>
        <taxon>Braconidae</taxon>
        <taxon>Euphorinae</taxon>
        <taxon>Microctonus</taxon>
    </lineage>
</organism>
<dbReference type="Proteomes" id="UP001168972">
    <property type="component" value="Unassembled WGS sequence"/>
</dbReference>
<feature type="region of interest" description="Disordered" evidence="1">
    <location>
        <begin position="82"/>
        <end position="113"/>
    </location>
</feature>